<organism evidence="2 3">
    <name type="scientific">Linnemannia schmuckeri</name>
    <dbReference type="NCBI Taxonomy" id="64567"/>
    <lineage>
        <taxon>Eukaryota</taxon>
        <taxon>Fungi</taxon>
        <taxon>Fungi incertae sedis</taxon>
        <taxon>Mucoromycota</taxon>
        <taxon>Mortierellomycotina</taxon>
        <taxon>Mortierellomycetes</taxon>
        <taxon>Mortierellales</taxon>
        <taxon>Mortierellaceae</taxon>
        <taxon>Linnemannia</taxon>
    </lineage>
</organism>
<dbReference type="OrthoDB" id="2384430at2759"/>
<dbReference type="InterPro" id="IPR011990">
    <property type="entry name" value="TPR-like_helical_dom_sf"/>
</dbReference>
<dbReference type="Pfam" id="PF08238">
    <property type="entry name" value="Sel1"/>
    <property type="match status" value="5"/>
</dbReference>
<name>A0A9P5RY92_9FUNG</name>
<keyword evidence="3" id="KW-1185">Reference proteome</keyword>
<dbReference type="PANTHER" id="PTHR11102">
    <property type="entry name" value="SEL-1-LIKE PROTEIN"/>
    <property type="match status" value="1"/>
</dbReference>
<dbReference type="Gene3D" id="1.25.40.10">
    <property type="entry name" value="Tetratricopeptide repeat domain"/>
    <property type="match status" value="2"/>
</dbReference>
<evidence type="ECO:0000256" key="1">
    <source>
        <dbReference type="ARBA" id="ARBA00038101"/>
    </source>
</evidence>
<accession>A0A9P5RY92</accession>
<comment type="similarity">
    <text evidence="1">Belongs to the sel-1 family.</text>
</comment>
<dbReference type="InterPro" id="IPR006597">
    <property type="entry name" value="Sel1-like"/>
</dbReference>
<evidence type="ECO:0000313" key="3">
    <source>
        <dbReference type="Proteomes" id="UP000748756"/>
    </source>
</evidence>
<gene>
    <name evidence="2" type="ORF">BG015_007931</name>
</gene>
<dbReference type="Proteomes" id="UP000748756">
    <property type="component" value="Unassembled WGS sequence"/>
</dbReference>
<dbReference type="PANTHER" id="PTHR11102:SF160">
    <property type="entry name" value="ERAD-ASSOCIATED E3 UBIQUITIN-PROTEIN LIGASE COMPONENT HRD3"/>
    <property type="match status" value="1"/>
</dbReference>
<evidence type="ECO:0000313" key="2">
    <source>
        <dbReference type="EMBL" id="KAF9150263.1"/>
    </source>
</evidence>
<proteinExistence type="inferred from homology"/>
<reference evidence="2" key="1">
    <citation type="journal article" date="2020" name="Fungal Divers.">
        <title>Resolving the Mortierellaceae phylogeny through synthesis of multi-gene phylogenetics and phylogenomics.</title>
        <authorList>
            <person name="Vandepol N."/>
            <person name="Liber J."/>
            <person name="Desiro A."/>
            <person name="Na H."/>
            <person name="Kennedy M."/>
            <person name="Barry K."/>
            <person name="Grigoriev I.V."/>
            <person name="Miller A.N."/>
            <person name="O'Donnell K."/>
            <person name="Stajich J.E."/>
            <person name="Bonito G."/>
        </authorList>
    </citation>
    <scope>NUCLEOTIDE SEQUENCE</scope>
    <source>
        <strain evidence="2">NRRL 6426</strain>
    </source>
</reference>
<dbReference type="EMBL" id="JAAAUQ010000436">
    <property type="protein sequence ID" value="KAF9150263.1"/>
    <property type="molecule type" value="Genomic_DNA"/>
</dbReference>
<dbReference type="SUPFAM" id="SSF81901">
    <property type="entry name" value="HCP-like"/>
    <property type="match status" value="1"/>
</dbReference>
<protein>
    <recommendedName>
        <fullName evidence="4">HCP-like protein</fullName>
    </recommendedName>
</protein>
<dbReference type="SMART" id="SM00671">
    <property type="entry name" value="SEL1"/>
    <property type="match status" value="3"/>
</dbReference>
<sequence length="184" mass="20818">MDWYSKAADQGDTVGQLRVEYLYDLGLGVAKDYFKAIKWYHPVAQNHIGVLHRNSNGAPKIMLAVEWFLKAANQGYANSQCGVGDLFEHGYGVPQDFPQVLKWYLKAADQGLAHARFSVGYFYGNGHGARQDYSQAVNWYLKAASQGHTRAQYNIDNALVWSRCTRELYQGFRMAPQDGQQKIC</sequence>
<evidence type="ECO:0008006" key="4">
    <source>
        <dbReference type="Google" id="ProtNLM"/>
    </source>
</evidence>
<dbReference type="InterPro" id="IPR050767">
    <property type="entry name" value="Sel1_AlgK"/>
</dbReference>
<dbReference type="AlphaFoldDB" id="A0A9P5RY92"/>
<comment type="caution">
    <text evidence="2">The sequence shown here is derived from an EMBL/GenBank/DDBJ whole genome shotgun (WGS) entry which is preliminary data.</text>
</comment>